<accession>A0A8E0RWJ2</accession>
<dbReference type="EMBL" id="LUCM01007537">
    <property type="protein sequence ID" value="KAA0189772.1"/>
    <property type="molecule type" value="Genomic_DNA"/>
</dbReference>
<dbReference type="GO" id="GO:0035024">
    <property type="term" value="P:negative regulation of Rho protein signal transduction"/>
    <property type="evidence" value="ECO:0007669"/>
    <property type="project" value="TreeGrafter"/>
</dbReference>
<dbReference type="Gene3D" id="3.30.710.10">
    <property type="entry name" value="Potassium Channel Kv1.1, Chain A"/>
    <property type="match status" value="1"/>
</dbReference>
<dbReference type="GO" id="GO:0004842">
    <property type="term" value="F:ubiquitin-protein transferase activity"/>
    <property type="evidence" value="ECO:0007669"/>
    <property type="project" value="TreeGrafter"/>
</dbReference>
<sequence>MTGWVLIDRSGKHFGTLLNYIRDDSVPLPDNKRELEELLAEARYFCVEGLRQMCEDALSRLALNEDTYNRSTIIIVKCPNAAKSLLQTTRKPVVKLTMNRYNNVFSYTSNSHDNLLRNIECLEKYALMFPDTVLFVKDVRDKSEQNEICEWSYYCRGHRLKNIDCIAIHYSSEKRLIKVEFPESRIHEEMLSLLSVASRGLSDAELRDLAVRKANCSSGGGTGPLVGHNSSLLATTVHEVDDPDLDQTSTTTATGSLYNQNVSSSTAPARPSTISGLSEQSANVSQLGPSTSRVPFGSSVRLGRR</sequence>
<feature type="domain" description="Potassium channel tetramerisation-type BTB" evidence="2">
    <location>
        <begin position="2"/>
        <end position="50"/>
    </location>
</feature>
<keyword evidence="4" id="KW-1185">Reference proteome</keyword>
<dbReference type="SUPFAM" id="SSF54695">
    <property type="entry name" value="POZ domain"/>
    <property type="match status" value="1"/>
</dbReference>
<evidence type="ECO:0000313" key="4">
    <source>
        <dbReference type="Proteomes" id="UP000728185"/>
    </source>
</evidence>
<keyword evidence="3" id="KW-0407">Ion channel</keyword>
<protein>
    <submittedName>
        <fullName evidence="3">Potassium channel tetramerization domain containing 13</fullName>
    </submittedName>
</protein>
<dbReference type="AlphaFoldDB" id="A0A8E0RWJ2"/>
<proteinExistence type="predicted"/>
<dbReference type="GO" id="GO:0043161">
    <property type="term" value="P:proteasome-mediated ubiquitin-dependent protein catabolic process"/>
    <property type="evidence" value="ECO:0007669"/>
    <property type="project" value="TreeGrafter"/>
</dbReference>
<evidence type="ECO:0000313" key="3">
    <source>
        <dbReference type="EMBL" id="KAA0189772.1"/>
    </source>
</evidence>
<dbReference type="InterPro" id="IPR003131">
    <property type="entry name" value="T1-type_BTB"/>
</dbReference>
<feature type="region of interest" description="Disordered" evidence="1">
    <location>
        <begin position="239"/>
        <end position="305"/>
    </location>
</feature>
<dbReference type="Pfam" id="PF02214">
    <property type="entry name" value="BTB_2"/>
    <property type="match status" value="1"/>
</dbReference>
<dbReference type="GO" id="GO:0031463">
    <property type="term" value="C:Cul3-RING ubiquitin ligase complex"/>
    <property type="evidence" value="ECO:0007669"/>
    <property type="project" value="TreeGrafter"/>
</dbReference>
<organism evidence="3 4">
    <name type="scientific">Fasciolopsis buskii</name>
    <dbReference type="NCBI Taxonomy" id="27845"/>
    <lineage>
        <taxon>Eukaryota</taxon>
        <taxon>Metazoa</taxon>
        <taxon>Spiralia</taxon>
        <taxon>Lophotrochozoa</taxon>
        <taxon>Platyhelminthes</taxon>
        <taxon>Trematoda</taxon>
        <taxon>Digenea</taxon>
        <taxon>Plagiorchiida</taxon>
        <taxon>Echinostomata</taxon>
        <taxon>Echinostomatoidea</taxon>
        <taxon>Fasciolidae</taxon>
        <taxon>Fasciolopsis</taxon>
    </lineage>
</organism>
<comment type="caution">
    <text evidence="3">The sequence shown here is derived from an EMBL/GenBank/DDBJ whole genome shotgun (WGS) entry which is preliminary data.</text>
</comment>
<keyword evidence="3" id="KW-0813">Transport</keyword>
<evidence type="ECO:0000256" key="1">
    <source>
        <dbReference type="SAM" id="MobiDB-lite"/>
    </source>
</evidence>
<dbReference type="GO" id="GO:0034220">
    <property type="term" value="P:monoatomic ion transmembrane transport"/>
    <property type="evidence" value="ECO:0007669"/>
    <property type="project" value="UniProtKB-KW"/>
</dbReference>
<dbReference type="GO" id="GO:0051260">
    <property type="term" value="P:protein homooligomerization"/>
    <property type="evidence" value="ECO:0007669"/>
    <property type="project" value="InterPro"/>
</dbReference>
<dbReference type="InterPro" id="IPR045068">
    <property type="entry name" value="BACURD1-3"/>
</dbReference>
<dbReference type="PANTHER" id="PTHR11145:SF8">
    <property type="entry name" value="RE57120P"/>
    <property type="match status" value="1"/>
</dbReference>
<gene>
    <name evidence="3" type="ORF">FBUS_08372</name>
</gene>
<feature type="compositionally biased region" description="Polar residues" evidence="1">
    <location>
        <begin position="246"/>
        <end position="293"/>
    </location>
</feature>
<dbReference type="Proteomes" id="UP000728185">
    <property type="component" value="Unassembled WGS sequence"/>
</dbReference>
<dbReference type="PANTHER" id="PTHR11145">
    <property type="entry name" value="BTB/POZ DOMAIN-CONTAINING ADAPTER FOR CUL3-MEDIATED RHOA DEGRADATION PROTEIN FAMILY MEMBER"/>
    <property type="match status" value="1"/>
</dbReference>
<name>A0A8E0RWJ2_9TREM</name>
<keyword evidence="3" id="KW-0406">Ion transport</keyword>
<reference evidence="3" key="1">
    <citation type="submission" date="2019-05" db="EMBL/GenBank/DDBJ databases">
        <title>Annotation for the trematode Fasciolopsis buski.</title>
        <authorList>
            <person name="Choi Y.-J."/>
        </authorList>
    </citation>
    <scope>NUCLEOTIDE SEQUENCE</scope>
    <source>
        <strain evidence="3">HT</strain>
        <tissue evidence="3">Whole worm</tissue>
    </source>
</reference>
<evidence type="ECO:0000259" key="2">
    <source>
        <dbReference type="Pfam" id="PF02214"/>
    </source>
</evidence>
<dbReference type="InterPro" id="IPR011333">
    <property type="entry name" value="SKP1/BTB/POZ_sf"/>
</dbReference>
<dbReference type="OrthoDB" id="2333377at2759"/>
<dbReference type="GO" id="GO:0016567">
    <property type="term" value="P:protein ubiquitination"/>
    <property type="evidence" value="ECO:0007669"/>
    <property type="project" value="TreeGrafter"/>
</dbReference>